<feature type="domain" description="HTH tetR-type" evidence="3">
    <location>
        <begin position="19"/>
        <end position="79"/>
    </location>
</feature>
<protein>
    <submittedName>
        <fullName evidence="4">AcrR family transcriptional regulator</fullName>
    </submittedName>
</protein>
<dbReference type="RefSeq" id="WP_068118830.1">
    <property type="nucleotide sequence ID" value="NZ_CCXJ01000155.1"/>
</dbReference>
<evidence type="ECO:0000259" key="3">
    <source>
        <dbReference type="PROSITE" id="PS50977"/>
    </source>
</evidence>
<dbReference type="Pfam" id="PF00440">
    <property type="entry name" value="TetR_N"/>
    <property type="match status" value="1"/>
</dbReference>
<keyword evidence="1 2" id="KW-0238">DNA-binding</keyword>
<dbReference type="EMBL" id="JAUSQM010000001">
    <property type="protein sequence ID" value="MDP9821935.1"/>
    <property type="molecule type" value="Genomic_DNA"/>
</dbReference>
<dbReference type="Gene3D" id="1.10.357.10">
    <property type="entry name" value="Tetracycline Repressor, domain 2"/>
    <property type="match status" value="1"/>
</dbReference>
<evidence type="ECO:0000313" key="4">
    <source>
        <dbReference type="EMBL" id="MDP9821935.1"/>
    </source>
</evidence>
<keyword evidence="5" id="KW-1185">Reference proteome</keyword>
<dbReference type="Proteomes" id="UP001240447">
    <property type="component" value="Unassembled WGS sequence"/>
</dbReference>
<dbReference type="PROSITE" id="PS50977">
    <property type="entry name" value="HTH_TETR_2"/>
    <property type="match status" value="1"/>
</dbReference>
<dbReference type="InterPro" id="IPR050109">
    <property type="entry name" value="HTH-type_TetR-like_transc_reg"/>
</dbReference>
<sequence>MPRLAEDRLPAEPVSPDQRERYRRILRAAAKHGAAKGLERVQMLDVARDAGVAIATLYRYFPSKTHLFTALMRHRVERLVDLVVEPPAADPAEGIGRLLCQMGDDMLRTPLLTHAMVQSNNATVAHNPSAAVTYVFLDLMLAAGGFDEPTEQDLRLLRLVEQAWYGIVMSALNGHIGPTQVRADTELVCRLLLRDLDMSR</sequence>
<feature type="DNA-binding region" description="H-T-H motif" evidence="2">
    <location>
        <begin position="42"/>
        <end position="61"/>
    </location>
</feature>
<gene>
    <name evidence="4" type="ORF">J2S59_001744</name>
</gene>
<dbReference type="Pfam" id="PF17925">
    <property type="entry name" value="TetR_C_20"/>
    <property type="match status" value="1"/>
</dbReference>
<reference evidence="4 5" key="1">
    <citation type="submission" date="2023-07" db="EMBL/GenBank/DDBJ databases">
        <title>Sequencing the genomes of 1000 actinobacteria strains.</title>
        <authorList>
            <person name="Klenk H.-P."/>
        </authorList>
    </citation>
    <scope>NUCLEOTIDE SEQUENCE [LARGE SCALE GENOMIC DNA]</scope>
    <source>
        <strain evidence="4 5">GD13</strain>
    </source>
</reference>
<comment type="caution">
    <text evidence="4">The sequence shown here is derived from an EMBL/GenBank/DDBJ whole genome shotgun (WGS) entry which is preliminary data.</text>
</comment>
<proteinExistence type="predicted"/>
<name>A0ABT9NNE4_9ACTN</name>
<accession>A0ABT9NNE4</accession>
<dbReference type="PANTHER" id="PTHR30055:SF242">
    <property type="entry name" value="HTH-TYPE TRANSCRIPTIONAL REPRESSOR KSTR"/>
    <property type="match status" value="1"/>
</dbReference>
<dbReference type="PRINTS" id="PR00455">
    <property type="entry name" value="HTHTETR"/>
</dbReference>
<evidence type="ECO:0000256" key="1">
    <source>
        <dbReference type="ARBA" id="ARBA00023125"/>
    </source>
</evidence>
<dbReference type="PANTHER" id="PTHR30055">
    <property type="entry name" value="HTH-TYPE TRANSCRIPTIONAL REGULATOR RUTR"/>
    <property type="match status" value="1"/>
</dbReference>
<dbReference type="SUPFAM" id="SSF46689">
    <property type="entry name" value="Homeodomain-like"/>
    <property type="match status" value="1"/>
</dbReference>
<evidence type="ECO:0000313" key="5">
    <source>
        <dbReference type="Proteomes" id="UP001240447"/>
    </source>
</evidence>
<dbReference type="InterPro" id="IPR009057">
    <property type="entry name" value="Homeodomain-like_sf"/>
</dbReference>
<organism evidence="4 5">
    <name type="scientific">Nocardioides massiliensis</name>
    <dbReference type="NCBI Taxonomy" id="1325935"/>
    <lineage>
        <taxon>Bacteria</taxon>
        <taxon>Bacillati</taxon>
        <taxon>Actinomycetota</taxon>
        <taxon>Actinomycetes</taxon>
        <taxon>Propionibacteriales</taxon>
        <taxon>Nocardioidaceae</taxon>
        <taxon>Nocardioides</taxon>
    </lineage>
</organism>
<dbReference type="InterPro" id="IPR001647">
    <property type="entry name" value="HTH_TetR"/>
</dbReference>
<dbReference type="InterPro" id="IPR041642">
    <property type="entry name" value="KstR_C"/>
</dbReference>
<evidence type="ECO:0000256" key="2">
    <source>
        <dbReference type="PROSITE-ProRule" id="PRU00335"/>
    </source>
</evidence>